<accession>A0A368UWX1</accession>
<feature type="domain" description="BT-3987-like N-terminal" evidence="1">
    <location>
        <begin position="34"/>
        <end position="160"/>
    </location>
</feature>
<name>A0A368UWX1_9BACT</name>
<feature type="domain" description="DUF5627" evidence="2">
    <location>
        <begin position="198"/>
        <end position="356"/>
    </location>
</feature>
<evidence type="ECO:0000259" key="1">
    <source>
        <dbReference type="Pfam" id="PF08522"/>
    </source>
</evidence>
<evidence type="ECO:0000313" key="3">
    <source>
        <dbReference type="EMBL" id="RCW33306.1"/>
    </source>
</evidence>
<gene>
    <name evidence="3" type="ORF">DFO77_11371</name>
</gene>
<dbReference type="Proteomes" id="UP000252733">
    <property type="component" value="Unassembled WGS sequence"/>
</dbReference>
<dbReference type="Pfam" id="PF18620">
    <property type="entry name" value="DUF5627"/>
    <property type="match status" value="1"/>
</dbReference>
<dbReference type="Gene3D" id="2.40.128.420">
    <property type="match status" value="1"/>
</dbReference>
<dbReference type="PROSITE" id="PS51257">
    <property type="entry name" value="PROKAR_LIPOPROTEIN"/>
    <property type="match status" value="1"/>
</dbReference>
<keyword evidence="4" id="KW-1185">Reference proteome</keyword>
<sequence length="368" mass="41328">MKRIFYITLLTVFVSGLLTSCENGEWEFPDYEYSSVYFAYQSPVRTIVLGEDVFDTSLDNEYKCQIMATMGGVYSNEKNVEIDISVDNSLCDNLVFEETGEDVVPMPSDYYSLSSDKIVIEKGSILGGVTVQLTDAFFNDPKSLGVNYVIPVRMNDVANADTILAGSALVENAKRGVSSDWDVQPKDYILYAVKYINPYHGSYLRRGLDVITKDGIQETEVRHNEYVEKDEVVNLSTLSLNAVQFPMNYVSKDGHDLNFKLNLSLDNEENVSVSAEESTYQVNDTVRVLNGLASGSGEFVKDGEKKSWGNEDRDALYLNYDVSFEVEIKYPVSGQPDHIQEVSYSTVDTLVVRDRGVRAEWFTPALKN</sequence>
<comment type="caution">
    <text evidence="3">The sequence shown here is derived from an EMBL/GenBank/DDBJ whole genome shotgun (WGS) entry which is preliminary data.</text>
</comment>
<dbReference type="Pfam" id="PF08522">
    <property type="entry name" value="BT_3987-like_N"/>
    <property type="match status" value="1"/>
</dbReference>
<dbReference type="Gene3D" id="2.60.40.1740">
    <property type="entry name" value="hypothetical protein (bacova_03559)"/>
    <property type="match status" value="1"/>
</dbReference>
<dbReference type="AlphaFoldDB" id="A0A368UWX1"/>
<evidence type="ECO:0000313" key="4">
    <source>
        <dbReference type="Proteomes" id="UP000252733"/>
    </source>
</evidence>
<dbReference type="RefSeq" id="WP_181872075.1">
    <property type="nucleotide sequence ID" value="NZ_QPIZ01000013.1"/>
</dbReference>
<reference evidence="3 4" key="1">
    <citation type="submission" date="2018-07" db="EMBL/GenBank/DDBJ databases">
        <title>Freshwater and sediment microbial communities from various areas in North America, analyzing microbe dynamics in response to fracking.</title>
        <authorList>
            <person name="Lamendella R."/>
        </authorList>
    </citation>
    <scope>NUCLEOTIDE SEQUENCE [LARGE SCALE GENOMIC DNA]</scope>
    <source>
        <strain evidence="3 4">160A</strain>
    </source>
</reference>
<dbReference type="EMBL" id="QPIZ01000013">
    <property type="protein sequence ID" value="RCW33306.1"/>
    <property type="molecule type" value="Genomic_DNA"/>
</dbReference>
<dbReference type="InterPro" id="IPR013728">
    <property type="entry name" value="BT_3987-like_N"/>
</dbReference>
<dbReference type="InterPro" id="IPR040580">
    <property type="entry name" value="DUF5627"/>
</dbReference>
<proteinExistence type="predicted"/>
<protein>
    <submittedName>
        <fullName evidence="3">Uncharacterized protein DUF1735</fullName>
    </submittedName>
</protein>
<organism evidence="3 4">
    <name type="scientific">Marinilabilia salmonicolor</name>
    <dbReference type="NCBI Taxonomy" id="989"/>
    <lineage>
        <taxon>Bacteria</taxon>
        <taxon>Pseudomonadati</taxon>
        <taxon>Bacteroidota</taxon>
        <taxon>Bacteroidia</taxon>
        <taxon>Marinilabiliales</taxon>
        <taxon>Marinilabiliaceae</taxon>
        <taxon>Marinilabilia</taxon>
    </lineage>
</organism>
<evidence type="ECO:0000259" key="2">
    <source>
        <dbReference type="Pfam" id="PF18620"/>
    </source>
</evidence>